<evidence type="ECO:0000256" key="10">
    <source>
        <dbReference type="ARBA" id="ARBA00022989"/>
    </source>
</evidence>
<dbReference type="Proteomes" id="UP000039865">
    <property type="component" value="Unassembled WGS sequence"/>
</dbReference>
<keyword evidence="8" id="KW-0833">Ubl conjugation pathway</keyword>
<reference evidence="16 17" key="1">
    <citation type="submission" date="2014-06" db="EMBL/GenBank/DDBJ databases">
        <authorList>
            <person name="Swart Estienne"/>
        </authorList>
    </citation>
    <scope>NUCLEOTIDE SEQUENCE [LARGE SCALE GENOMIC DNA]</scope>
    <source>
        <strain evidence="16 17">130c</strain>
    </source>
</reference>
<organism evidence="16 17">
    <name type="scientific">Stylonychia lemnae</name>
    <name type="common">Ciliate</name>
    <dbReference type="NCBI Taxonomy" id="5949"/>
    <lineage>
        <taxon>Eukaryota</taxon>
        <taxon>Sar</taxon>
        <taxon>Alveolata</taxon>
        <taxon>Ciliophora</taxon>
        <taxon>Intramacronucleata</taxon>
        <taxon>Spirotrichea</taxon>
        <taxon>Stichotrichia</taxon>
        <taxon>Sporadotrichida</taxon>
        <taxon>Oxytrichidae</taxon>
        <taxon>Stylonychinae</taxon>
        <taxon>Stylonychia</taxon>
    </lineage>
</organism>
<dbReference type="InParanoid" id="A0A078B2L1"/>
<proteinExistence type="predicted"/>
<dbReference type="GO" id="GO:0006511">
    <property type="term" value="P:ubiquitin-dependent protein catabolic process"/>
    <property type="evidence" value="ECO:0007669"/>
    <property type="project" value="TreeGrafter"/>
</dbReference>
<evidence type="ECO:0000256" key="3">
    <source>
        <dbReference type="ARBA" id="ARBA00012483"/>
    </source>
</evidence>
<evidence type="ECO:0000256" key="7">
    <source>
        <dbReference type="ARBA" id="ARBA00022771"/>
    </source>
</evidence>
<evidence type="ECO:0000313" key="16">
    <source>
        <dbReference type="EMBL" id="CDW88719.1"/>
    </source>
</evidence>
<feature type="transmembrane region" description="Helical" evidence="14">
    <location>
        <begin position="105"/>
        <end position="125"/>
    </location>
</feature>
<dbReference type="EC" id="2.3.2.27" evidence="3"/>
<evidence type="ECO:0000256" key="11">
    <source>
        <dbReference type="ARBA" id="ARBA00023136"/>
    </source>
</evidence>
<gene>
    <name evidence="16" type="primary">Contig16571.g17644</name>
    <name evidence="16" type="ORF">STYLEM_17843</name>
</gene>
<dbReference type="EMBL" id="CCKQ01016838">
    <property type="protein sequence ID" value="CDW88719.1"/>
    <property type="molecule type" value="Genomic_DNA"/>
</dbReference>
<comment type="catalytic activity">
    <reaction evidence="1">
        <text>S-ubiquitinyl-[E2 ubiquitin-conjugating enzyme]-L-cysteine + [acceptor protein]-L-lysine = [E2 ubiquitin-conjugating enzyme]-L-cysteine + N(6)-ubiquitinyl-[acceptor protein]-L-lysine.</text>
        <dbReference type="EC" id="2.3.2.27"/>
    </reaction>
</comment>
<evidence type="ECO:0000256" key="2">
    <source>
        <dbReference type="ARBA" id="ARBA00004141"/>
    </source>
</evidence>
<sequence>MQSSDLIFPNNAPRPENEDLNAIPQRRSTSARVVSNNDDGDLIYQQRRVPINQRSIANLNQGGISRSQVSQSDRNIQYPNFADGMYYTGVGGPHQPQPYDEYESALSYILINAFVAISIIMISIFEDENQCTKNIHRWLFAYIALLVLDSAIKLLNLKRTRFTRQMKMLATIMEFFSDALQVAWLIYGNVLFLKETKECLSNSPLLTYTLLFVLILGFIHLAKFTFIILGIMIWAVAKCFGVDFSFEEILATGRENQLQTQNQQQNMLNQPLFEKGLGLQQKAIDKLKETKYSKFVSEMEVQFSKQKSTCNIFPFIEHKNQEHLESLMLQQMMSDIQDMCSICCSYFVGSDDIKYLPCHEQHIYHSVCITEWLLRNDQCPLCKRQVLVSE</sequence>
<dbReference type="GO" id="GO:0061630">
    <property type="term" value="F:ubiquitin protein ligase activity"/>
    <property type="evidence" value="ECO:0007669"/>
    <property type="project" value="UniProtKB-EC"/>
</dbReference>
<evidence type="ECO:0000256" key="14">
    <source>
        <dbReference type="SAM" id="Phobius"/>
    </source>
</evidence>
<dbReference type="InterPro" id="IPR013083">
    <property type="entry name" value="Znf_RING/FYVE/PHD"/>
</dbReference>
<evidence type="ECO:0000256" key="6">
    <source>
        <dbReference type="ARBA" id="ARBA00022723"/>
    </source>
</evidence>
<keyword evidence="5 14" id="KW-0812">Transmembrane</keyword>
<dbReference type="GO" id="GO:0008270">
    <property type="term" value="F:zinc ion binding"/>
    <property type="evidence" value="ECO:0007669"/>
    <property type="project" value="UniProtKB-KW"/>
</dbReference>
<dbReference type="Pfam" id="PF13639">
    <property type="entry name" value="zf-RING_2"/>
    <property type="match status" value="1"/>
</dbReference>
<keyword evidence="7 12" id="KW-0863">Zinc-finger</keyword>
<evidence type="ECO:0000256" key="13">
    <source>
        <dbReference type="SAM" id="MobiDB-lite"/>
    </source>
</evidence>
<keyword evidence="9" id="KW-0862">Zinc</keyword>
<keyword evidence="17" id="KW-1185">Reference proteome</keyword>
<dbReference type="SUPFAM" id="SSF57850">
    <property type="entry name" value="RING/U-box"/>
    <property type="match status" value="1"/>
</dbReference>
<dbReference type="AlphaFoldDB" id="A0A078B2L1"/>
<evidence type="ECO:0000256" key="12">
    <source>
        <dbReference type="PROSITE-ProRule" id="PRU00175"/>
    </source>
</evidence>
<keyword evidence="6" id="KW-0479">Metal-binding</keyword>
<dbReference type="GO" id="GO:0016020">
    <property type="term" value="C:membrane"/>
    <property type="evidence" value="ECO:0007669"/>
    <property type="project" value="UniProtKB-SubCell"/>
</dbReference>
<dbReference type="Gene3D" id="3.30.40.10">
    <property type="entry name" value="Zinc/RING finger domain, C3HC4 (zinc finger)"/>
    <property type="match status" value="1"/>
</dbReference>
<evidence type="ECO:0000256" key="9">
    <source>
        <dbReference type="ARBA" id="ARBA00022833"/>
    </source>
</evidence>
<evidence type="ECO:0000313" key="17">
    <source>
        <dbReference type="Proteomes" id="UP000039865"/>
    </source>
</evidence>
<keyword evidence="10 14" id="KW-1133">Transmembrane helix</keyword>
<evidence type="ECO:0000256" key="5">
    <source>
        <dbReference type="ARBA" id="ARBA00022692"/>
    </source>
</evidence>
<dbReference type="PANTHER" id="PTHR45977:SF4">
    <property type="entry name" value="RING-TYPE DOMAIN-CONTAINING PROTEIN"/>
    <property type="match status" value="1"/>
</dbReference>
<feature type="region of interest" description="Disordered" evidence="13">
    <location>
        <begin position="1"/>
        <end position="20"/>
    </location>
</feature>
<dbReference type="InterPro" id="IPR001841">
    <property type="entry name" value="Znf_RING"/>
</dbReference>
<accession>A0A078B2L1</accession>
<feature type="domain" description="RING-type" evidence="15">
    <location>
        <begin position="340"/>
        <end position="383"/>
    </location>
</feature>
<evidence type="ECO:0000256" key="8">
    <source>
        <dbReference type="ARBA" id="ARBA00022786"/>
    </source>
</evidence>
<dbReference type="OrthoDB" id="10062243at2759"/>
<keyword evidence="4" id="KW-0808">Transferase</keyword>
<feature type="transmembrane region" description="Helical" evidence="14">
    <location>
        <begin position="168"/>
        <end position="187"/>
    </location>
</feature>
<dbReference type="GO" id="GO:0016567">
    <property type="term" value="P:protein ubiquitination"/>
    <property type="evidence" value="ECO:0007669"/>
    <property type="project" value="TreeGrafter"/>
</dbReference>
<feature type="transmembrane region" description="Helical" evidence="14">
    <location>
        <begin position="137"/>
        <end position="156"/>
    </location>
</feature>
<comment type="subcellular location">
    <subcellularLocation>
        <location evidence="2">Membrane</location>
        <topology evidence="2">Multi-pass membrane protein</topology>
    </subcellularLocation>
</comment>
<evidence type="ECO:0000256" key="4">
    <source>
        <dbReference type="ARBA" id="ARBA00022679"/>
    </source>
</evidence>
<dbReference type="PROSITE" id="PS50089">
    <property type="entry name" value="ZF_RING_2"/>
    <property type="match status" value="1"/>
</dbReference>
<evidence type="ECO:0000256" key="1">
    <source>
        <dbReference type="ARBA" id="ARBA00000900"/>
    </source>
</evidence>
<dbReference type="PANTHER" id="PTHR45977">
    <property type="entry name" value="TARGET OF ERK KINASE MPK-1"/>
    <property type="match status" value="1"/>
</dbReference>
<feature type="transmembrane region" description="Helical" evidence="14">
    <location>
        <begin position="207"/>
        <end position="237"/>
    </location>
</feature>
<evidence type="ECO:0000259" key="15">
    <source>
        <dbReference type="PROSITE" id="PS50089"/>
    </source>
</evidence>
<protein>
    <recommendedName>
        <fullName evidence="3">RING-type E3 ubiquitin transferase</fullName>
        <ecNumber evidence="3">2.3.2.27</ecNumber>
    </recommendedName>
</protein>
<name>A0A078B2L1_STYLE</name>
<keyword evidence="11 14" id="KW-0472">Membrane</keyword>